<evidence type="ECO:0000256" key="3">
    <source>
        <dbReference type="ARBA" id="ARBA00023295"/>
    </source>
</evidence>
<dbReference type="Gene3D" id="3.20.20.80">
    <property type="entry name" value="Glycosidases"/>
    <property type="match status" value="1"/>
</dbReference>
<dbReference type="Pfam" id="PF00728">
    <property type="entry name" value="Glyco_hydro_20"/>
    <property type="match status" value="1"/>
</dbReference>
<dbReference type="InterPro" id="IPR029018">
    <property type="entry name" value="Hex-like_dom2"/>
</dbReference>
<evidence type="ECO:0000313" key="8">
    <source>
        <dbReference type="EMBL" id="PWB07585.1"/>
    </source>
</evidence>
<dbReference type="CDD" id="cd06564">
    <property type="entry name" value="GH20_DspB_LnbB-like"/>
    <property type="match status" value="1"/>
</dbReference>
<protein>
    <submittedName>
        <fullName evidence="8">Beta-N-acetylhexosaminidase</fullName>
    </submittedName>
</protein>
<evidence type="ECO:0000259" key="7">
    <source>
        <dbReference type="Pfam" id="PF02838"/>
    </source>
</evidence>
<dbReference type="PRINTS" id="PR00738">
    <property type="entry name" value="GLHYDRLASE20"/>
</dbReference>
<proteinExistence type="inferred from homology"/>
<evidence type="ECO:0000256" key="1">
    <source>
        <dbReference type="ARBA" id="ARBA00006285"/>
    </source>
</evidence>
<dbReference type="InterPro" id="IPR015882">
    <property type="entry name" value="HEX_bac_N"/>
</dbReference>
<evidence type="ECO:0000256" key="2">
    <source>
        <dbReference type="ARBA" id="ARBA00022801"/>
    </source>
</evidence>
<dbReference type="InterPro" id="IPR015883">
    <property type="entry name" value="Glyco_hydro_20_cat"/>
</dbReference>
<gene>
    <name evidence="8" type="ORF">C5O25_06655</name>
</gene>
<evidence type="ECO:0000259" key="6">
    <source>
        <dbReference type="Pfam" id="PF00728"/>
    </source>
</evidence>
<feature type="domain" description="Glycoside hydrolase family 20 catalytic" evidence="6">
    <location>
        <begin position="154"/>
        <end position="457"/>
    </location>
</feature>
<sequence length="658" mass="73518">MKKTILAALALVCALVSASAAPGGTNPKPFVVPEVRQWQGSKGVLNITTSSRIVVADPALRAVADSLAADWQRMFGTALEVVSGKAAASDVELKIKADRRLGDEGYTMTADSRLTISSPTPTGVYWGTRTLLQIAQQTPGQAVPKGKITDWPDYPVRGLSLDVGRKFFPLDYVDDLVKVLSYYKINSLRLHLNDNGFPYYFANDWDKTYAAFRMESDTFPGLTSRDGYYTKQQMRDLQRTSAGDMVEIVPEIDIPAHALAFARYRGIGSKEFGEDHLDLFNPATMPFLDSLFHEYLGGPDPVFTGRYMHIGTDEFGKDYPGFDKQKETAERFRSFMDHYIRLVEGYGKTPWVWGSLSTAPGETPVKTQGVMLDAWYNGYADPKEMARLGFKINSIPDGMVYIVPNAGYYHDYLNTEWLYKEWTPARVGPVQFEERDTALVGGYFAVWNDHVGNGVSVQDVHHRVMDALPVMAAKLWDGPSVTLPYDDFRAASQQLAEAPGVNRLARVGDPHSVVYDTAQLRPGQSTGISDVGYDWTLEFTLDATLEKPGTVLFESLDSKLYLADPVKGMLGFMRDGYLYDFGFRPYPGEKVDIRITGTNKATRLYVDGKLFCSLDNTTEWYNEGKNKMYRLQTLVLPLAKAGQFESKVSDLKVSNYIR</sequence>
<dbReference type="InterPro" id="IPR052764">
    <property type="entry name" value="GH20_Enzymes"/>
</dbReference>
<feature type="domain" description="Beta-hexosaminidase bacterial type N-terminal" evidence="7">
    <location>
        <begin position="29"/>
        <end position="151"/>
    </location>
</feature>
<dbReference type="AlphaFoldDB" id="A0A2V1IW42"/>
<organism evidence="8 9">
    <name type="scientific">Paramuribaculum intestinale</name>
    <dbReference type="NCBI Taxonomy" id="2094151"/>
    <lineage>
        <taxon>Bacteria</taxon>
        <taxon>Pseudomonadati</taxon>
        <taxon>Bacteroidota</taxon>
        <taxon>Bacteroidia</taxon>
        <taxon>Bacteroidales</taxon>
        <taxon>Muribaculaceae</taxon>
        <taxon>Paramuribaculum</taxon>
    </lineage>
</organism>
<keyword evidence="3" id="KW-0326">Glycosidase</keyword>
<evidence type="ECO:0000256" key="5">
    <source>
        <dbReference type="SAM" id="SignalP"/>
    </source>
</evidence>
<evidence type="ECO:0000313" key="9">
    <source>
        <dbReference type="Proteomes" id="UP000244925"/>
    </source>
</evidence>
<reference evidence="9" key="1">
    <citation type="submission" date="2018-02" db="EMBL/GenBank/DDBJ databases">
        <authorList>
            <person name="Clavel T."/>
            <person name="Strowig T."/>
        </authorList>
    </citation>
    <scope>NUCLEOTIDE SEQUENCE [LARGE SCALE GENOMIC DNA]</scope>
    <source>
        <strain evidence="9">DSM 100764</strain>
    </source>
</reference>
<feature type="chain" id="PRO_5015934474" evidence="5">
    <location>
        <begin position="21"/>
        <end position="658"/>
    </location>
</feature>
<dbReference type="GO" id="GO:0005975">
    <property type="term" value="P:carbohydrate metabolic process"/>
    <property type="evidence" value="ECO:0007669"/>
    <property type="project" value="InterPro"/>
</dbReference>
<keyword evidence="2" id="KW-0378">Hydrolase</keyword>
<comment type="caution">
    <text evidence="8">The sequence shown here is derived from an EMBL/GenBank/DDBJ whole genome shotgun (WGS) entry which is preliminary data.</text>
</comment>
<feature type="signal peptide" evidence="5">
    <location>
        <begin position="1"/>
        <end position="20"/>
    </location>
</feature>
<dbReference type="RefSeq" id="WP_107035960.1">
    <property type="nucleotide sequence ID" value="NZ_CAPBBI010000045.1"/>
</dbReference>
<dbReference type="Proteomes" id="UP000244925">
    <property type="component" value="Unassembled WGS sequence"/>
</dbReference>
<dbReference type="GeneID" id="93425735"/>
<dbReference type="SUPFAM" id="SSF55545">
    <property type="entry name" value="beta-N-acetylhexosaminidase-like domain"/>
    <property type="match status" value="1"/>
</dbReference>
<name>A0A2V1IW42_9BACT</name>
<dbReference type="InterPro" id="IPR025705">
    <property type="entry name" value="Beta_hexosaminidase_sua/sub"/>
</dbReference>
<dbReference type="Gene3D" id="3.30.379.10">
    <property type="entry name" value="Chitobiase/beta-hexosaminidase domain 2-like"/>
    <property type="match status" value="1"/>
</dbReference>
<feature type="active site" description="Proton donor" evidence="4">
    <location>
        <position position="314"/>
    </location>
</feature>
<keyword evidence="5" id="KW-0732">Signal</keyword>
<dbReference type="SUPFAM" id="SSF51445">
    <property type="entry name" value="(Trans)glycosidases"/>
    <property type="match status" value="1"/>
</dbReference>
<accession>A0A2V1IW42</accession>
<dbReference type="PANTHER" id="PTHR43678">
    <property type="entry name" value="PUTATIVE (AFU_ORTHOLOGUE AFUA_2G00640)-RELATED"/>
    <property type="match status" value="1"/>
</dbReference>
<dbReference type="GO" id="GO:0004563">
    <property type="term" value="F:beta-N-acetylhexosaminidase activity"/>
    <property type="evidence" value="ECO:0007669"/>
    <property type="project" value="InterPro"/>
</dbReference>
<comment type="similarity">
    <text evidence="1">Belongs to the glycosyl hydrolase 20 family.</text>
</comment>
<dbReference type="EMBL" id="PUBV01000011">
    <property type="protein sequence ID" value="PWB07585.1"/>
    <property type="molecule type" value="Genomic_DNA"/>
</dbReference>
<dbReference type="InterPro" id="IPR017853">
    <property type="entry name" value="GH"/>
</dbReference>
<evidence type="ECO:0000256" key="4">
    <source>
        <dbReference type="PIRSR" id="PIRSR625705-1"/>
    </source>
</evidence>
<dbReference type="PANTHER" id="PTHR43678:SF1">
    <property type="entry name" value="BETA-N-ACETYLHEXOSAMINIDASE"/>
    <property type="match status" value="1"/>
</dbReference>
<dbReference type="Pfam" id="PF02838">
    <property type="entry name" value="Glyco_hydro_20b"/>
    <property type="match status" value="1"/>
</dbReference>
<keyword evidence="9" id="KW-1185">Reference proteome</keyword>